<dbReference type="SUPFAM" id="SSF52540">
    <property type="entry name" value="P-loop containing nucleoside triphosphate hydrolases"/>
    <property type="match status" value="1"/>
</dbReference>
<dbReference type="InterPro" id="IPR003439">
    <property type="entry name" value="ABC_transporter-like_ATP-bd"/>
</dbReference>
<dbReference type="Pfam" id="PF00005">
    <property type="entry name" value="ABC_tran"/>
    <property type="match status" value="1"/>
</dbReference>
<dbReference type="InterPro" id="IPR027417">
    <property type="entry name" value="P-loop_NTPase"/>
</dbReference>
<evidence type="ECO:0000313" key="6">
    <source>
        <dbReference type="EMBL" id="RQW64499.1"/>
    </source>
</evidence>
<keyword evidence="2" id="KW-0813">Transport</keyword>
<name>A0A3N9TJK1_9VIBR</name>
<dbReference type="CDD" id="cd03257">
    <property type="entry name" value="ABC_NikE_OppD_transporters"/>
    <property type="match status" value="1"/>
</dbReference>
<dbReference type="GO" id="GO:0055085">
    <property type="term" value="P:transmembrane transport"/>
    <property type="evidence" value="ECO:0007669"/>
    <property type="project" value="UniProtKB-ARBA"/>
</dbReference>
<dbReference type="OrthoDB" id="9784450at2"/>
<evidence type="ECO:0000313" key="7">
    <source>
        <dbReference type="Proteomes" id="UP000281112"/>
    </source>
</evidence>
<dbReference type="PROSITE" id="PS50893">
    <property type="entry name" value="ABC_TRANSPORTER_2"/>
    <property type="match status" value="1"/>
</dbReference>
<dbReference type="FunFam" id="3.40.50.300:FF:000016">
    <property type="entry name" value="Oligopeptide ABC transporter ATP-binding component"/>
    <property type="match status" value="1"/>
</dbReference>
<gene>
    <name evidence="6" type="ORF">EES38_00165</name>
</gene>
<dbReference type="SMART" id="SM00382">
    <property type="entry name" value="AAA"/>
    <property type="match status" value="1"/>
</dbReference>
<evidence type="ECO:0000259" key="5">
    <source>
        <dbReference type="PROSITE" id="PS50893"/>
    </source>
</evidence>
<evidence type="ECO:0000256" key="4">
    <source>
        <dbReference type="ARBA" id="ARBA00022840"/>
    </source>
</evidence>
<keyword evidence="3" id="KW-0547">Nucleotide-binding</keyword>
<dbReference type="PROSITE" id="PS00211">
    <property type="entry name" value="ABC_TRANSPORTER_1"/>
    <property type="match status" value="1"/>
</dbReference>
<dbReference type="AlphaFoldDB" id="A0A3N9TJK1"/>
<dbReference type="GO" id="GO:0016887">
    <property type="term" value="F:ATP hydrolysis activity"/>
    <property type="evidence" value="ECO:0007669"/>
    <property type="project" value="InterPro"/>
</dbReference>
<proteinExistence type="inferred from homology"/>
<dbReference type="PANTHER" id="PTHR43776">
    <property type="entry name" value="TRANSPORT ATP-BINDING PROTEIN"/>
    <property type="match status" value="1"/>
</dbReference>
<dbReference type="RefSeq" id="WP_124935151.1">
    <property type="nucleotide sequence ID" value="NZ_RJVQ01000001.1"/>
</dbReference>
<dbReference type="Gene3D" id="3.40.50.300">
    <property type="entry name" value="P-loop containing nucleotide triphosphate hydrolases"/>
    <property type="match status" value="1"/>
</dbReference>
<dbReference type="InterPro" id="IPR003593">
    <property type="entry name" value="AAA+_ATPase"/>
</dbReference>
<organism evidence="6 7">
    <name type="scientific">Vibrio viridaestus</name>
    <dbReference type="NCBI Taxonomy" id="2487322"/>
    <lineage>
        <taxon>Bacteria</taxon>
        <taxon>Pseudomonadati</taxon>
        <taxon>Pseudomonadota</taxon>
        <taxon>Gammaproteobacteria</taxon>
        <taxon>Vibrionales</taxon>
        <taxon>Vibrionaceae</taxon>
        <taxon>Vibrio</taxon>
    </lineage>
</organism>
<protein>
    <submittedName>
        <fullName evidence="6">ABC transporter ATP-binding protein</fullName>
    </submittedName>
</protein>
<dbReference type="InterPro" id="IPR050319">
    <property type="entry name" value="ABC_transp_ATP-bind"/>
</dbReference>
<evidence type="ECO:0000256" key="3">
    <source>
        <dbReference type="ARBA" id="ARBA00022741"/>
    </source>
</evidence>
<keyword evidence="7" id="KW-1185">Reference proteome</keyword>
<dbReference type="GO" id="GO:0005524">
    <property type="term" value="F:ATP binding"/>
    <property type="evidence" value="ECO:0007669"/>
    <property type="project" value="UniProtKB-KW"/>
</dbReference>
<keyword evidence="4 6" id="KW-0067">ATP-binding</keyword>
<dbReference type="PANTHER" id="PTHR43776:SF7">
    <property type="entry name" value="D,D-DIPEPTIDE TRANSPORT ATP-BINDING PROTEIN DDPF-RELATED"/>
    <property type="match status" value="1"/>
</dbReference>
<reference evidence="6 7" key="1">
    <citation type="submission" date="2018-11" db="EMBL/GenBank/DDBJ databases">
        <title>Vibrio LJC006 sp. nov., isolated from seawater during the bloom of the enteromorpha.</title>
        <authorList>
            <person name="Liang J."/>
        </authorList>
    </citation>
    <scope>NUCLEOTIDE SEQUENCE [LARGE SCALE GENOMIC DNA]</scope>
    <source>
        <strain evidence="6 7">LJC006</strain>
    </source>
</reference>
<comment type="similarity">
    <text evidence="1">Belongs to the ABC transporter superfamily.</text>
</comment>
<dbReference type="Proteomes" id="UP000281112">
    <property type="component" value="Unassembled WGS sequence"/>
</dbReference>
<comment type="caution">
    <text evidence="6">The sequence shown here is derived from an EMBL/GenBank/DDBJ whole genome shotgun (WGS) entry which is preliminary data.</text>
</comment>
<feature type="domain" description="ABC transporter" evidence="5">
    <location>
        <begin position="6"/>
        <end position="250"/>
    </location>
</feature>
<evidence type="ECO:0000256" key="2">
    <source>
        <dbReference type="ARBA" id="ARBA00022448"/>
    </source>
</evidence>
<evidence type="ECO:0000256" key="1">
    <source>
        <dbReference type="ARBA" id="ARBA00005417"/>
    </source>
</evidence>
<dbReference type="EMBL" id="RJVQ01000001">
    <property type="protein sequence ID" value="RQW64499.1"/>
    <property type="molecule type" value="Genomic_DNA"/>
</dbReference>
<sequence>MSKNILEIVGLSREFGHGDKKVKAVDNVSLNLERGKILGIVGESGSGKSTLARIVMALDKPTDGNVIFNNKDIFAQTSANLRKLRAHFQMIFQDPYGSLNPRHKVLRIISEPLHLEKDKPRGEELRKRIGDLLEQVGLQASDMDKYPHEFSGGQRQRIAIARALITKPQLIVADEATSALDLTVQAQILSLIKEMRDIHGISILFITHNIGVVDEICDSVAVMQSGKLVESGSVRQVLDNPKQDYTKRLLSAEPTLNEIGRKNHQAASSHLI</sequence>
<accession>A0A3N9TJK1</accession>
<dbReference type="InterPro" id="IPR017871">
    <property type="entry name" value="ABC_transporter-like_CS"/>
</dbReference>